<dbReference type="Pfam" id="PF14534">
    <property type="entry name" value="DUF4440"/>
    <property type="match status" value="1"/>
</dbReference>
<dbReference type="RefSeq" id="WP_167460342.1">
    <property type="nucleotide sequence ID" value="NZ_CP046171.1"/>
</dbReference>
<sequence length="153" mass="17064">MSSSYAVAPHAEIQALFVELAQAWGRGDADAYGAAFTEDATYTAWFGTLYQGRADIVESHRALFGSFLKGTEMAVDIVGIRCYGADFAIVNSRGDLYKGGAKAPRRLGKAQTYTLVRQDNRWRVAAFHNTKRKKLMERFTFRYSPAARPAARR</sequence>
<dbReference type="NCBIfam" id="TIGR02246">
    <property type="entry name" value="SgcJ/EcaC family oxidoreductase"/>
    <property type="match status" value="1"/>
</dbReference>
<evidence type="ECO:0000259" key="1">
    <source>
        <dbReference type="Pfam" id="PF14534"/>
    </source>
</evidence>
<proteinExistence type="predicted"/>
<organism evidence="2 3">
    <name type="scientific">Nocardia brasiliensis</name>
    <dbReference type="NCBI Taxonomy" id="37326"/>
    <lineage>
        <taxon>Bacteria</taxon>
        <taxon>Bacillati</taxon>
        <taxon>Actinomycetota</taxon>
        <taxon>Actinomycetes</taxon>
        <taxon>Mycobacteriales</taxon>
        <taxon>Nocardiaceae</taxon>
        <taxon>Nocardia</taxon>
    </lineage>
</organism>
<dbReference type="EMBL" id="CP046171">
    <property type="protein sequence ID" value="QIS01192.1"/>
    <property type="molecule type" value="Genomic_DNA"/>
</dbReference>
<dbReference type="Proteomes" id="UP000501705">
    <property type="component" value="Chromosome"/>
</dbReference>
<feature type="domain" description="DUF4440" evidence="1">
    <location>
        <begin position="13"/>
        <end position="124"/>
    </location>
</feature>
<dbReference type="InterPro" id="IPR011944">
    <property type="entry name" value="Steroid_delta5-4_isomerase"/>
</dbReference>
<name>A0A6G9XJU6_NOCBR</name>
<dbReference type="InterPro" id="IPR027843">
    <property type="entry name" value="DUF4440"/>
</dbReference>
<reference evidence="2 3" key="1">
    <citation type="journal article" date="2019" name="ACS Chem. Biol.">
        <title>Identification and Mobilization of a Cryptic Antibiotic Biosynthesis Gene Locus from a Human-Pathogenic Nocardia Isolate.</title>
        <authorList>
            <person name="Herisse M."/>
            <person name="Ishida K."/>
            <person name="Porter J.L."/>
            <person name="Howden B."/>
            <person name="Hertweck C."/>
            <person name="Stinear T.P."/>
            <person name="Pidot S.J."/>
        </authorList>
    </citation>
    <scope>NUCLEOTIDE SEQUENCE [LARGE SCALE GENOMIC DNA]</scope>
    <source>
        <strain evidence="2 3">AUSMDU00024985</strain>
    </source>
</reference>
<evidence type="ECO:0000313" key="3">
    <source>
        <dbReference type="Proteomes" id="UP000501705"/>
    </source>
</evidence>
<dbReference type="AlphaFoldDB" id="A0A6G9XJU6"/>
<evidence type="ECO:0000313" key="2">
    <source>
        <dbReference type="EMBL" id="QIS01192.1"/>
    </source>
</evidence>
<dbReference type="SUPFAM" id="SSF54427">
    <property type="entry name" value="NTF2-like"/>
    <property type="match status" value="1"/>
</dbReference>
<gene>
    <name evidence="2" type="ORF">F5X71_01670</name>
</gene>
<dbReference type="Gene3D" id="3.10.450.50">
    <property type="match status" value="1"/>
</dbReference>
<protein>
    <submittedName>
        <fullName evidence="2">SgcJ/EcaC family oxidoreductase</fullName>
    </submittedName>
</protein>
<accession>A0A6G9XJU6</accession>
<dbReference type="InterPro" id="IPR032710">
    <property type="entry name" value="NTF2-like_dom_sf"/>
</dbReference>